<dbReference type="InterPro" id="IPR011639">
    <property type="entry name" value="MethylTrfase_TaqI-like_dom"/>
</dbReference>
<evidence type="ECO:0000259" key="6">
    <source>
        <dbReference type="Pfam" id="PF07669"/>
    </source>
</evidence>
<protein>
    <recommendedName>
        <fullName evidence="1">site-specific DNA-methyltransferase (adenine-specific)</fullName>
        <ecNumber evidence="1">2.1.1.72</ecNumber>
    </recommendedName>
</protein>
<dbReference type="InterPro" id="IPR002052">
    <property type="entry name" value="DNA_methylase_N6_adenine_CS"/>
</dbReference>
<dbReference type="PANTHER" id="PTHR33841:SF1">
    <property type="entry name" value="DNA METHYLTRANSFERASE A"/>
    <property type="match status" value="1"/>
</dbReference>
<dbReference type="GO" id="GO:0003676">
    <property type="term" value="F:nucleic acid binding"/>
    <property type="evidence" value="ECO:0007669"/>
    <property type="project" value="InterPro"/>
</dbReference>
<dbReference type="RefSeq" id="WP_152080342.1">
    <property type="nucleotide sequence ID" value="NZ_AP021853.1"/>
</dbReference>
<comment type="catalytic activity">
    <reaction evidence="5">
        <text>a 2'-deoxyadenosine in DNA + S-adenosyl-L-methionine = an N(6)-methyl-2'-deoxyadenosine in DNA + S-adenosyl-L-homocysteine + H(+)</text>
        <dbReference type="Rhea" id="RHEA:15197"/>
        <dbReference type="Rhea" id="RHEA-COMP:12418"/>
        <dbReference type="Rhea" id="RHEA-COMP:12419"/>
        <dbReference type="ChEBI" id="CHEBI:15378"/>
        <dbReference type="ChEBI" id="CHEBI:57856"/>
        <dbReference type="ChEBI" id="CHEBI:59789"/>
        <dbReference type="ChEBI" id="CHEBI:90615"/>
        <dbReference type="ChEBI" id="CHEBI:90616"/>
        <dbReference type="EC" id="2.1.1.72"/>
    </reaction>
</comment>
<keyword evidence="4" id="KW-0949">S-adenosyl-L-methionine</keyword>
<proteinExistence type="predicted"/>
<keyword evidence="3 7" id="KW-0808">Transferase</keyword>
<dbReference type="PANTHER" id="PTHR33841">
    <property type="entry name" value="DNA METHYLTRANSFERASE YEEA-RELATED"/>
    <property type="match status" value="1"/>
</dbReference>
<dbReference type="GO" id="GO:0032259">
    <property type="term" value="P:methylation"/>
    <property type="evidence" value="ECO:0007669"/>
    <property type="project" value="UniProtKB-KW"/>
</dbReference>
<name>A0A5K7WV93_9BACL</name>
<dbReference type="NCBIfam" id="NF033452">
    <property type="entry name" value="BREX_1_MTaseX"/>
    <property type="match status" value="1"/>
</dbReference>
<organism evidence="7 8">
    <name type="scientific">Sporolactobacillus terrae</name>
    <dbReference type="NCBI Taxonomy" id="269673"/>
    <lineage>
        <taxon>Bacteria</taxon>
        <taxon>Bacillati</taxon>
        <taxon>Bacillota</taxon>
        <taxon>Bacilli</taxon>
        <taxon>Bacillales</taxon>
        <taxon>Sporolactobacillaceae</taxon>
        <taxon>Sporolactobacillus</taxon>
    </lineage>
</organism>
<keyword evidence="2 7" id="KW-0489">Methyltransferase</keyword>
<dbReference type="GO" id="GO:0006304">
    <property type="term" value="P:DNA modification"/>
    <property type="evidence" value="ECO:0007669"/>
    <property type="project" value="InterPro"/>
</dbReference>
<evidence type="ECO:0000313" key="8">
    <source>
        <dbReference type="Proteomes" id="UP000326951"/>
    </source>
</evidence>
<dbReference type="GO" id="GO:0009007">
    <property type="term" value="F:site-specific DNA-methyltransferase (adenine-specific) activity"/>
    <property type="evidence" value="ECO:0007669"/>
    <property type="project" value="UniProtKB-EC"/>
</dbReference>
<dbReference type="InterPro" id="IPR029063">
    <property type="entry name" value="SAM-dependent_MTases_sf"/>
</dbReference>
<feature type="domain" description="Type II methyltransferase M.TaqI-like" evidence="6">
    <location>
        <begin position="354"/>
        <end position="577"/>
    </location>
</feature>
<evidence type="ECO:0000256" key="4">
    <source>
        <dbReference type="ARBA" id="ARBA00022691"/>
    </source>
</evidence>
<evidence type="ECO:0000313" key="7">
    <source>
        <dbReference type="EMBL" id="BBN98182.1"/>
    </source>
</evidence>
<accession>A0A5K7WV93</accession>
<dbReference type="Gene3D" id="3.40.50.150">
    <property type="entry name" value="Vaccinia Virus protein VP39"/>
    <property type="match status" value="1"/>
</dbReference>
<gene>
    <name evidence="7" type="ORF">St703_08870</name>
</gene>
<reference evidence="7 8" key="1">
    <citation type="submission" date="2019-09" db="EMBL/GenBank/DDBJ databases">
        <title>Complete genome sequence of Sporolactobacillus terrae 70-3.</title>
        <authorList>
            <person name="Tanaka N."/>
            <person name="Shiwa Y."/>
            <person name="Fujita N."/>
            <person name="Tanasupawat S."/>
        </authorList>
    </citation>
    <scope>NUCLEOTIDE SEQUENCE [LARGE SCALE GENOMIC DNA]</scope>
    <source>
        <strain evidence="7 8">70-3</strain>
    </source>
</reference>
<dbReference type="InterPro" id="IPR047939">
    <property type="entry name" value="BREX_1_PglX"/>
</dbReference>
<dbReference type="InterPro" id="IPR050953">
    <property type="entry name" value="N4_N6_ade-DNA_methylase"/>
</dbReference>
<dbReference type="Pfam" id="PF07669">
    <property type="entry name" value="Eco57I"/>
    <property type="match status" value="1"/>
</dbReference>
<dbReference type="AlphaFoldDB" id="A0A5K7WV93"/>
<dbReference type="SUPFAM" id="SSF53335">
    <property type="entry name" value="S-adenosyl-L-methionine-dependent methyltransferases"/>
    <property type="match status" value="1"/>
</dbReference>
<dbReference type="EC" id="2.1.1.72" evidence="1"/>
<dbReference type="REBASE" id="345748">
    <property type="entry name" value="Ste703ORF8870P"/>
</dbReference>
<sequence length="1185" mass="138584">MMRAQKYSIDKAAVRKFAVSARKKLIDGVTLKGMTFGISMTNNFIPDPESVRLNGLPLDDIQKKQYKSLYRRINSSTIDSVIEEVAYTWFNRFIALRFMEVNDYLPTGIRIFSSVEEKKEPDMMSHIELVSAELHLDLNKVYGYQDRNEFDQLYKYLLIHQCNELNRMMPKIFEPIGDSSELLLPDNLLGADSVVREMVECIEEENWKHQVEIIGWLYQYYISEKKDKIFTELKKNVKISKENIPAATQLFTPRWIVQYMVENSLGRLWLEAHPSQELREKWSYYLDDVEQETDVQAKLDVLKNKNVVNPETIKVLDPCMGSGHVLVYAFDVLYALYKAAGYSVRDIPSLILQKNIYGLEIDERAKQLAYFSLVMKARHYDRQILKNIVDVHVYAICESNHITNEDINLVAEDKIDRVNIQGFVDLFRDAKLFGSFLKIPEAIDLLAIKTRLDELKHGDSHDLFIEAFQHQTLPLFEQLLEQARTLSMKYDVVITNPPYMGRKGMNAQLSSYVKSKYPDAQADLFAVMMERCFDFTCEQGMTSMITQQSWMFLSSFAKLRLKILKDQQINSMVHLGAHAFAEIGGEVVQNTMFVLRNQSIPKYKTHFIRLVDIKNAEEKSKHFWDRDLHYIRDQSGFSDIPGSPIAYWASDRVRKIFRENSKLIDCAKPRQGLATGDNDRFLRLWHEVCFKKIGLHIKNQIEVRQSTCKWFPISKGGSFRKWYGNKIYLVNWENDGQEIKNLRDNSGKLRARPQNTKYYFQKGITWSTVSSGSASFRYLSHSIFETKGSTLFVGKDINYESIFGYLNSKLVNLFLGCLSPTLDYHEGPMGKLPLPVFDKTLNLEKAVNENIILSKSDWDSFETSWDFKTHPFLEFRNGATTLEEAQSNWEKEAERRFRTVKANEEELNQIFINLYGLQNELDPEESDDEVTIRRADLERDVKSFLSYCVGIMFGRYSLDEDGLIYAGGTFNRNRYQTYIPDKDNVIPITDETYFEDDLVGRLIEILRLQFGIKKLDKNLDFIAEALAKKSTETARQRIRRYFLKEFYKEHVQTYKKRPIYWLFDSGKQNGFKALIYLHRYEPGLVARVRTDYLHTMERKYEDEMNRLAMQMEADVSAHEKMRVRKRKEKLQKQLEECRQYDQIIAHVANQQIPLDLDDGVKMNYAEFQKIEIPGKRYPENLLAKL</sequence>
<evidence type="ECO:0000256" key="2">
    <source>
        <dbReference type="ARBA" id="ARBA00022603"/>
    </source>
</evidence>
<evidence type="ECO:0000256" key="3">
    <source>
        <dbReference type="ARBA" id="ARBA00022679"/>
    </source>
</evidence>
<evidence type="ECO:0000256" key="1">
    <source>
        <dbReference type="ARBA" id="ARBA00011900"/>
    </source>
</evidence>
<evidence type="ECO:0000256" key="5">
    <source>
        <dbReference type="ARBA" id="ARBA00047942"/>
    </source>
</evidence>
<dbReference type="PROSITE" id="PS00092">
    <property type="entry name" value="N6_MTASE"/>
    <property type="match status" value="1"/>
</dbReference>
<dbReference type="EMBL" id="AP021853">
    <property type="protein sequence ID" value="BBN98182.1"/>
    <property type="molecule type" value="Genomic_DNA"/>
</dbReference>
<dbReference type="PRINTS" id="PR00507">
    <property type="entry name" value="N12N6MTFRASE"/>
</dbReference>
<dbReference type="Proteomes" id="UP000326951">
    <property type="component" value="Chromosome"/>
</dbReference>